<dbReference type="Proteomes" id="UP000729357">
    <property type="component" value="Unassembled WGS sequence"/>
</dbReference>
<proteinExistence type="predicted"/>
<evidence type="ECO:0000313" key="1">
    <source>
        <dbReference type="EMBL" id="KAG9975066.1"/>
    </source>
</evidence>
<reference evidence="1" key="1">
    <citation type="journal article" date="2021" name="J Fungi (Basel)">
        <title>Virulence traits and population genomics of the black yeast Aureobasidium melanogenum.</title>
        <authorList>
            <person name="Cernosa A."/>
            <person name="Sun X."/>
            <person name="Gostincar C."/>
            <person name="Fang C."/>
            <person name="Gunde-Cimerman N."/>
            <person name="Song Z."/>
        </authorList>
    </citation>
    <scope>NUCLEOTIDE SEQUENCE</scope>
    <source>
        <strain evidence="1">EXF-9298</strain>
    </source>
</reference>
<organism evidence="1 2">
    <name type="scientific">Aureobasidium melanogenum</name>
    <name type="common">Aureobasidium pullulans var. melanogenum</name>
    <dbReference type="NCBI Taxonomy" id="46634"/>
    <lineage>
        <taxon>Eukaryota</taxon>
        <taxon>Fungi</taxon>
        <taxon>Dikarya</taxon>
        <taxon>Ascomycota</taxon>
        <taxon>Pezizomycotina</taxon>
        <taxon>Dothideomycetes</taxon>
        <taxon>Dothideomycetidae</taxon>
        <taxon>Dothideales</taxon>
        <taxon>Saccotheciaceae</taxon>
        <taxon>Aureobasidium</taxon>
    </lineage>
</organism>
<dbReference type="SUPFAM" id="SSF82199">
    <property type="entry name" value="SET domain"/>
    <property type="match status" value="1"/>
</dbReference>
<keyword evidence="2" id="KW-1185">Reference proteome</keyword>
<accession>A0A9P8FJD6</accession>
<protein>
    <submittedName>
        <fullName evidence="1">Uncharacterized protein</fullName>
    </submittedName>
</protein>
<name>A0A9P8FJD6_AURME</name>
<feature type="non-terminal residue" evidence="1">
    <location>
        <position position="1"/>
    </location>
</feature>
<sequence length="552" mass="63276">MDVRSAQDQLCALASQFTSLAGLGDHSDPELQRHLAIRITDVIKRELVQRGAIQPDHLPTIWEGGLQFDLLEQSAANTLNRTTIEDEDIAMRNEAMPGRMETDEEDIDMPENADQIYVTIDPQFTPTLPMVERLGPLMVKALTTYWEKELRQAEAALTATGEPRQALQTLGLAEYCRQPRVLAERDDAGDFDGAVTSIKDIIQTQKDMTYARQGMKSWVWPLLQKYCSKTGQSKEVEIGNEELLYMALGEKSPKGYGHYRLTQQDIESHGLVYERPEQEAKNKFCPSKFRGRRRNYYRCLSWLRSQGHSWVFMVNVRNLDSLLGGISDPEANFGPWIELFGSFPADLSSRAFSRAKGDYSGRREMHLFENLPRTERDEWNDHRVVWKHFDELVAFNSNMERRSFRELSSMEAPLKYGYRGFRDDNYSWSITIRDNGTGGLGAFSTVPIKAGSFVGFLPGYCRFNPEKENRMELKGFIESHLLGLFFEDQGCCGLLSYMKRTNLGAEGNVIGGWERYNDDMGQDSMPWCIVVFAYREIPALTPLVFWDHMRFD</sequence>
<gene>
    <name evidence="1" type="ORF">KCU98_g11591</name>
</gene>
<reference evidence="1" key="2">
    <citation type="submission" date="2021-08" db="EMBL/GenBank/DDBJ databases">
        <authorList>
            <person name="Gostincar C."/>
            <person name="Sun X."/>
            <person name="Song Z."/>
            <person name="Gunde-Cimerman N."/>
        </authorList>
    </citation>
    <scope>NUCLEOTIDE SEQUENCE</scope>
    <source>
        <strain evidence="1">EXF-9298</strain>
    </source>
</reference>
<dbReference type="InterPro" id="IPR046341">
    <property type="entry name" value="SET_dom_sf"/>
</dbReference>
<dbReference type="AlphaFoldDB" id="A0A9P8FJD6"/>
<comment type="caution">
    <text evidence="1">The sequence shown here is derived from an EMBL/GenBank/DDBJ whole genome shotgun (WGS) entry which is preliminary data.</text>
</comment>
<evidence type="ECO:0000313" key="2">
    <source>
        <dbReference type="Proteomes" id="UP000729357"/>
    </source>
</evidence>
<dbReference type="EMBL" id="JAHFXS010001881">
    <property type="protein sequence ID" value="KAG9975066.1"/>
    <property type="molecule type" value="Genomic_DNA"/>
</dbReference>